<dbReference type="SUPFAM" id="SSF109998">
    <property type="entry name" value="Triger factor/SurA peptide-binding domain-like"/>
    <property type="match status" value="1"/>
</dbReference>
<reference evidence="8" key="1">
    <citation type="submission" date="2020-10" db="EMBL/GenBank/DDBJ databases">
        <authorList>
            <person name="Castelo-Branco R."/>
            <person name="Eusebio N."/>
            <person name="Adriana R."/>
            <person name="Vieira A."/>
            <person name="Brugerolle De Fraissinette N."/>
            <person name="Rezende De Castro R."/>
            <person name="Schneider M.P."/>
            <person name="Vasconcelos V."/>
            <person name="Leao P.N."/>
        </authorList>
    </citation>
    <scope>NUCLEOTIDE SEQUENCE</scope>
    <source>
        <strain evidence="8">LEGE 11480</strain>
    </source>
</reference>
<dbReference type="EMBL" id="JADEXQ010000002">
    <property type="protein sequence ID" value="MBE9028341.1"/>
    <property type="molecule type" value="Genomic_DNA"/>
</dbReference>
<dbReference type="InterPro" id="IPR050245">
    <property type="entry name" value="PrsA_foldase"/>
</dbReference>
<dbReference type="InterPro" id="IPR000297">
    <property type="entry name" value="PPIase_PpiC"/>
</dbReference>
<comment type="catalytic activity">
    <reaction evidence="1">
        <text>[protein]-peptidylproline (omega=180) = [protein]-peptidylproline (omega=0)</text>
        <dbReference type="Rhea" id="RHEA:16237"/>
        <dbReference type="Rhea" id="RHEA-COMP:10747"/>
        <dbReference type="Rhea" id="RHEA-COMP:10748"/>
        <dbReference type="ChEBI" id="CHEBI:83833"/>
        <dbReference type="ChEBI" id="CHEBI:83834"/>
        <dbReference type="EC" id="5.2.1.8"/>
    </reaction>
</comment>
<dbReference type="GO" id="GO:0003755">
    <property type="term" value="F:peptidyl-prolyl cis-trans isomerase activity"/>
    <property type="evidence" value="ECO:0007669"/>
    <property type="project" value="UniProtKB-KW"/>
</dbReference>
<keyword evidence="9" id="KW-1185">Reference proteome</keyword>
<evidence type="ECO:0000313" key="9">
    <source>
        <dbReference type="Proteomes" id="UP000625316"/>
    </source>
</evidence>
<proteinExistence type="predicted"/>
<keyword evidence="4 6" id="KW-0697">Rotamase</keyword>
<organism evidence="8 9">
    <name type="scientific">Romeriopsis navalis LEGE 11480</name>
    <dbReference type="NCBI Taxonomy" id="2777977"/>
    <lineage>
        <taxon>Bacteria</taxon>
        <taxon>Bacillati</taxon>
        <taxon>Cyanobacteriota</taxon>
        <taxon>Cyanophyceae</taxon>
        <taxon>Leptolyngbyales</taxon>
        <taxon>Leptolyngbyaceae</taxon>
        <taxon>Romeriopsis</taxon>
        <taxon>Romeriopsis navalis</taxon>
    </lineage>
</organism>
<dbReference type="Gene3D" id="3.10.50.40">
    <property type="match status" value="1"/>
</dbReference>
<evidence type="ECO:0000256" key="2">
    <source>
        <dbReference type="ARBA" id="ARBA00013194"/>
    </source>
</evidence>
<dbReference type="InterPro" id="IPR046357">
    <property type="entry name" value="PPIase_dom_sf"/>
</dbReference>
<comment type="caution">
    <text evidence="8">The sequence shown here is derived from an EMBL/GenBank/DDBJ whole genome shotgun (WGS) entry which is preliminary data.</text>
</comment>
<evidence type="ECO:0000259" key="7">
    <source>
        <dbReference type="PROSITE" id="PS50198"/>
    </source>
</evidence>
<dbReference type="Gene3D" id="1.10.4030.10">
    <property type="entry name" value="Porin chaperone SurA, peptide-binding domain"/>
    <property type="match status" value="1"/>
</dbReference>
<keyword evidence="3" id="KW-0732">Signal</keyword>
<protein>
    <recommendedName>
        <fullName evidence="2">peptidylprolyl isomerase</fullName>
        <ecNumber evidence="2">5.2.1.8</ecNumber>
    </recommendedName>
</protein>
<dbReference type="AlphaFoldDB" id="A0A928VGT3"/>
<evidence type="ECO:0000256" key="3">
    <source>
        <dbReference type="ARBA" id="ARBA00022729"/>
    </source>
</evidence>
<evidence type="ECO:0000256" key="6">
    <source>
        <dbReference type="PROSITE-ProRule" id="PRU00278"/>
    </source>
</evidence>
<evidence type="ECO:0000256" key="5">
    <source>
        <dbReference type="ARBA" id="ARBA00023235"/>
    </source>
</evidence>
<evidence type="ECO:0000256" key="4">
    <source>
        <dbReference type="ARBA" id="ARBA00023110"/>
    </source>
</evidence>
<sequence length="253" mass="29079">MESKAFLTVDDGELSIRDCLRYLQSGNKLQQFIADVLRQYVLEQELTTREDLEIDDAAVQQAVIDFRIQQDLTDPPAFQEFLKKNGMDAIAFQKQITNNFKLEKLKAIVSGERLQEYFIERKVFLDRVILSRIIVESQDMAEELKVQVQEGGSFEALAQEHSITDDRMVNGMMGPVSRGTLPDEIRAKIDAAEVGDIVGPLELENRWGLFRVEKQLDATLDDQQLQQTLKGELFERWLSEKIQKMSVRLQVPE</sequence>
<dbReference type="PROSITE" id="PS50198">
    <property type="entry name" value="PPIC_PPIASE_2"/>
    <property type="match status" value="1"/>
</dbReference>
<dbReference type="InterPro" id="IPR027304">
    <property type="entry name" value="Trigger_fact/SurA_dom_sf"/>
</dbReference>
<dbReference type="Pfam" id="PF00639">
    <property type="entry name" value="Rotamase"/>
    <property type="match status" value="1"/>
</dbReference>
<dbReference type="Proteomes" id="UP000625316">
    <property type="component" value="Unassembled WGS sequence"/>
</dbReference>
<dbReference type="EC" id="5.2.1.8" evidence="2"/>
<keyword evidence="5 6" id="KW-0413">Isomerase</keyword>
<name>A0A928VGT3_9CYAN</name>
<gene>
    <name evidence="8" type="ORF">IQ266_01060</name>
</gene>
<dbReference type="PANTHER" id="PTHR47245">
    <property type="entry name" value="PEPTIDYLPROLYL ISOMERASE"/>
    <property type="match status" value="1"/>
</dbReference>
<feature type="domain" description="PpiC" evidence="7">
    <location>
        <begin position="125"/>
        <end position="214"/>
    </location>
</feature>
<dbReference type="PANTHER" id="PTHR47245:SF1">
    <property type="entry name" value="FOLDASE PROTEIN PRSA"/>
    <property type="match status" value="1"/>
</dbReference>
<evidence type="ECO:0000313" key="8">
    <source>
        <dbReference type="EMBL" id="MBE9028341.1"/>
    </source>
</evidence>
<accession>A0A928VGT3</accession>
<dbReference type="SUPFAM" id="SSF54534">
    <property type="entry name" value="FKBP-like"/>
    <property type="match status" value="1"/>
</dbReference>
<evidence type="ECO:0000256" key="1">
    <source>
        <dbReference type="ARBA" id="ARBA00000971"/>
    </source>
</evidence>